<keyword evidence="1" id="KW-1133">Transmembrane helix</keyword>
<protein>
    <submittedName>
        <fullName evidence="3">WSN domain-containing protein</fullName>
    </submittedName>
</protein>
<keyword evidence="1" id="KW-0472">Membrane</keyword>
<sequence>MLNRKIMQLRSDEICQIEHSKPEATYLRRVKYKASKFQNFNFSVVVVAIMLMSTHALIQPNIEERLDLTGFKTITEQTATLARLMNAIFLQNHFQLGLVTMEDVITEVFDVSKSPLFNNINERDIRDTVRAMKDFDLLTTTPIDDRISWFDQFLPNGALTNISAVPELSSYANGKIDYNVCTTEYYDVERDMGILVAYTLHESNTSRDTAREFFPRL</sequence>
<organism evidence="3 4">
    <name type="scientific">Caenorhabditis japonica</name>
    <dbReference type="NCBI Taxonomy" id="281687"/>
    <lineage>
        <taxon>Eukaryota</taxon>
        <taxon>Metazoa</taxon>
        <taxon>Ecdysozoa</taxon>
        <taxon>Nematoda</taxon>
        <taxon>Chromadorea</taxon>
        <taxon>Rhabditida</taxon>
        <taxon>Rhabditina</taxon>
        <taxon>Rhabditomorpha</taxon>
        <taxon>Rhabditoidea</taxon>
        <taxon>Rhabditidae</taxon>
        <taxon>Peloderinae</taxon>
        <taxon>Caenorhabditis</taxon>
    </lineage>
</organism>
<evidence type="ECO:0000313" key="3">
    <source>
        <dbReference type="EnsemblMetazoa" id="CJA39787.1"/>
    </source>
</evidence>
<dbReference type="SMART" id="SM00453">
    <property type="entry name" value="WSN"/>
    <property type="match status" value="1"/>
</dbReference>
<dbReference type="EnsemblMetazoa" id="CJA39787.1">
    <property type="protein sequence ID" value="CJA39787.1"/>
    <property type="gene ID" value="WBGene00215635"/>
</dbReference>
<dbReference type="InterPro" id="IPR003125">
    <property type="entry name" value="WSN"/>
</dbReference>
<dbReference type="AlphaFoldDB" id="A0A8R1EPA6"/>
<proteinExistence type="predicted"/>
<accession>A0A8R1EPA6</accession>
<name>A0A8R1EPA6_CAEJA</name>
<dbReference type="Pfam" id="PF02206">
    <property type="entry name" value="WSN"/>
    <property type="match status" value="1"/>
</dbReference>
<feature type="transmembrane region" description="Helical" evidence="1">
    <location>
        <begin position="39"/>
        <end position="58"/>
    </location>
</feature>
<reference evidence="4" key="1">
    <citation type="submission" date="2010-08" db="EMBL/GenBank/DDBJ databases">
        <authorList>
            <consortium name="Caenorhabditis japonica Sequencing Consortium"/>
            <person name="Wilson R.K."/>
        </authorList>
    </citation>
    <scope>NUCLEOTIDE SEQUENCE [LARGE SCALE GENOMIC DNA]</scope>
    <source>
        <strain evidence="4">DF5081</strain>
    </source>
</reference>
<keyword evidence="4" id="KW-1185">Reference proteome</keyword>
<feature type="domain" description="Domain of unknown function WSN" evidence="2">
    <location>
        <begin position="69"/>
        <end position="138"/>
    </location>
</feature>
<evidence type="ECO:0000313" key="4">
    <source>
        <dbReference type="Proteomes" id="UP000005237"/>
    </source>
</evidence>
<reference evidence="3" key="2">
    <citation type="submission" date="2022-06" db="UniProtKB">
        <authorList>
            <consortium name="EnsemblMetazoa"/>
        </authorList>
    </citation>
    <scope>IDENTIFICATION</scope>
    <source>
        <strain evidence="3">DF5081</strain>
    </source>
</reference>
<evidence type="ECO:0000259" key="2">
    <source>
        <dbReference type="SMART" id="SM00453"/>
    </source>
</evidence>
<keyword evidence="1" id="KW-0812">Transmembrane</keyword>
<evidence type="ECO:0000256" key="1">
    <source>
        <dbReference type="SAM" id="Phobius"/>
    </source>
</evidence>
<dbReference type="Proteomes" id="UP000005237">
    <property type="component" value="Unassembled WGS sequence"/>
</dbReference>